<proteinExistence type="predicted"/>
<keyword evidence="3" id="KW-1185">Reference proteome</keyword>
<dbReference type="AlphaFoldDB" id="A0A8S3WN40"/>
<evidence type="ECO:0000256" key="1">
    <source>
        <dbReference type="SAM" id="MobiDB-lite"/>
    </source>
</evidence>
<evidence type="ECO:0000313" key="3">
    <source>
        <dbReference type="Proteomes" id="UP000691718"/>
    </source>
</evidence>
<evidence type="ECO:0000313" key="2">
    <source>
        <dbReference type="EMBL" id="CAG4967711.1"/>
    </source>
</evidence>
<protein>
    <submittedName>
        <fullName evidence="2">(apollo) hypothetical protein</fullName>
    </submittedName>
</protein>
<accession>A0A8S3WN40</accession>
<name>A0A8S3WN40_PARAO</name>
<organism evidence="2 3">
    <name type="scientific">Parnassius apollo</name>
    <name type="common">Apollo butterfly</name>
    <name type="synonym">Papilio apollo</name>
    <dbReference type="NCBI Taxonomy" id="110799"/>
    <lineage>
        <taxon>Eukaryota</taxon>
        <taxon>Metazoa</taxon>
        <taxon>Ecdysozoa</taxon>
        <taxon>Arthropoda</taxon>
        <taxon>Hexapoda</taxon>
        <taxon>Insecta</taxon>
        <taxon>Pterygota</taxon>
        <taxon>Neoptera</taxon>
        <taxon>Endopterygota</taxon>
        <taxon>Lepidoptera</taxon>
        <taxon>Glossata</taxon>
        <taxon>Ditrysia</taxon>
        <taxon>Papilionoidea</taxon>
        <taxon>Papilionidae</taxon>
        <taxon>Parnassiinae</taxon>
        <taxon>Parnassini</taxon>
        <taxon>Parnassius</taxon>
        <taxon>Parnassius</taxon>
    </lineage>
</organism>
<dbReference type="EMBL" id="CAJQZP010000541">
    <property type="protein sequence ID" value="CAG4967711.1"/>
    <property type="molecule type" value="Genomic_DNA"/>
</dbReference>
<feature type="compositionally biased region" description="Polar residues" evidence="1">
    <location>
        <begin position="63"/>
        <end position="79"/>
    </location>
</feature>
<sequence length="118" mass="12837">MGLNPLQDVNTTYPVHRPPPQQLLEYRPMLGTDNLLEGIKTQESVFHKLAVGESAGRERLKQVSGTETMTHAQPCSVQASDEHETTKAGGCTAVPLQQSLADIARCGVWRQPATDENG</sequence>
<dbReference type="Proteomes" id="UP000691718">
    <property type="component" value="Unassembled WGS sequence"/>
</dbReference>
<feature type="region of interest" description="Disordered" evidence="1">
    <location>
        <begin position="57"/>
        <end position="81"/>
    </location>
</feature>
<feature type="region of interest" description="Disordered" evidence="1">
    <location>
        <begin position="1"/>
        <end position="20"/>
    </location>
</feature>
<reference evidence="2" key="1">
    <citation type="submission" date="2021-04" db="EMBL/GenBank/DDBJ databases">
        <authorList>
            <person name="Tunstrom K."/>
        </authorList>
    </citation>
    <scope>NUCLEOTIDE SEQUENCE</scope>
</reference>
<comment type="caution">
    <text evidence="2">The sequence shown here is derived from an EMBL/GenBank/DDBJ whole genome shotgun (WGS) entry which is preliminary data.</text>
</comment>
<gene>
    <name evidence="2" type="ORF">PAPOLLO_LOCUS7844</name>
</gene>